<dbReference type="Pfam" id="PF13439">
    <property type="entry name" value="Glyco_transf_4"/>
    <property type="match status" value="1"/>
</dbReference>
<dbReference type="Gene3D" id="3.40.50.2000">
    <property type="entry name" value="Glycogen Phosphorylase B"/>
    <property type="match status" value="2"/>
</dbReference>
<feature type="domain" description="Glycosyl transferase family 1" evidence="1">
    <location>
        <begin position="286"/>
        <end position="376"/>
    </location>
</feature>
<name>A0A1F8EEY5_9BACT</name>
<sequence>MNPVRSTHMNILQINTADIRGGAAKVAYRFGKELEKEGHGSVLLVSRKYSLDDNVVPIRPYNDFKRRLLKKLTYYLANDIDLFHSDHILKMNEFKKADIIHCHNLHSNYFNLKTLIKISASKPVIWTFHDMWPITAHCAHSFDGALKNSGFFTCPSLEIYPPIAWHNEKYLEKIKEQVYSKSNFHIVTPSKWLADKVGQSTLANKPITVIYNGIDTNIFKSLSKDQSRDELGLPQDKKIILIVAKRGQSNPWKGGNYFQNIVNKYKHRNDICFIDLGGIKEDDSMPNLKIVPYINDEKVMAKYYSASDILLYPSIADNCPLVVLEAQACGLPVLSFNTGGISELVEHKKTGYIAGYKKSEELSAGLEFLLSLPDHELKSMRNSSSIGASQNFSLELMAQKYLELYSSILYD</sequence>
<feature type="domain" description="Glycosyltransferase subfamily 4-like N-terminal" evidence="2">
    <location>
        <begin position="21"/>
        <end position="217"/>
    </location>
</feature>
<dbReference type="Proteomes" id="UP000177594">
    <property type="component" value="Unassembled WGS sequence"/>
</dbReference>
<proteinExistence type="predicted"/>
<dbReference type="SUPFAM" id="SSF53756">
    <property type="entry name" value="UDP-Glycosyltransferase/glycogen phosphorylase"/>
    <property type="match status" value="1"/>
</dbReference>
<evidence type="ECO:0000259" key="1">
    <source>
        <dbReference type="Pfam" id="PF00534"/>
    </source>
</evidence>
<dbReference type="PANTHER" id="PTHR12526">
    <property type="entry name" value="GLYCOSYLTRANSFERASE"/>
    <property type="match status" value="1"/>
</dbReference>
<evidence type="ECO:0008006" key="5">
    <source>
        <dbReference type="Google" id="ProtNLM"/>
    </source>
</evidence>
<dbReference type="GO" id="GO:0016757">
    <property type="term" value="F:glycosyltransferase activity"/>
    <property type="evidence" value="ECO:0007669"/>
    <property type="project" value="InterPro"/>
</dbReference>
<organism evidence="3 4">
    <name type="scientific">Candidatus Yanofskybacteria bacterium RIFCSPHIGHO2_01_FULL_39_8b</name>
    <dbReference type="NCBI Taxonomy" id="1802659"/>
    <lineage>
        <taxon>Bacteria</taxon>
        <taxon>Candidatus Yanofskyibacteriota</taxon>
    </lineage>
</organism>
<accession>A0A1F8EEY5</accession>
<evidence type="ECO:0000313" key="3">
    <source>
        <dbReference type="EMBL" id="OGM99412.1"/>
    </source>
</evidence>
<gene>
    <name evidence="3" type="ORF">A2817_03445</name>
</gene>
<dbReference type="InterPro" id="IPR028098">
    <property type="entry name" value="Glyco_trans_4-like_N"/>
</dbReference>
<reference evidence="3 4" key="1">
    <citation type="journal article" date="2016" name="Nat. Commun.">
        <title>Thousands of microbial genomes shed light on interconnected biogeochemical processes in an aquifer system.</title>
        <authorList>
            <person name="Anantharaman K."/>
            <person name="Brown C.T."/>
            <person name="Hug L.A."/>
            <person name="Sharon I."/>
            <person name="Castelle C.J."/>
            <person name="Probst A.J."/>
            <person name="Thomas B.C."/>
            <person name="Singh A."/>
            <person name="Wilkins M.J."/>
            <person name="Karaoz U."/>
            <person name="Brodie E.L."/>
            <person name="Williams K.H."/>
            <person name="Hubbard S.S."/>
            <person name="Banfield J.F."/>
        </authorList>
    </citation>
    <scope>NUCLEOTIDE SEQUENCE [LARGE SCALE GENOMIC DNA]</scope>
</reference>
<protein>
    <recommendedName>
        <fullName evidence="5">Glycosyltransferase subfamily 4-like N-terminal domain-containing protein</fullName>
    </recommendedName>
</protein>
<dbReference type="EMBL" id="MGIZ01000020">
    <property type="protein sequence ID" value="OGM99412.1"/>
    <property type="molecule type" value="Genomic_DNA"/>
</dbReference>
<comment type="caution">
    <text evidence="3">The sequence shown here is derived from an EMBL/GenBank/DDBJ whole genome shotgun (WGS) entry which is preliminary data.</text>
</comment>
<dbReference type="AlphaFoldDB" id="A0A1F8EEY5"/>
<dbReference type="Pfam" id="PF00534">
    <property type="entry name" value="Glycos_transf_1"/>
    <property type="match status" value="1"/>
</dbReference>
<evidence type="ECO:0000259" key="2">
    <source>
        <dbReference type="Pfam" id="PF13439"/>
    </source>
</evidence>
<dbReference type="PANTHER" id="PTHR12526:SF637">
    <property type="entry name" value="GLYCOSYLTRANSFERASE EPSF-RELATED"/>
    <property type="match status" value="1"/>
</dbReference>
<evidence type="ECO:0000313" key="4">
    <source>
        <dbReference type="Proteomes" id="UP000177594"/>
    </source>
</evidence>
<dbReference type="InterPro" id="IPR001296">
    <property type="entry name" value="Glyco_trans_1"/>
</dbReference>